<gene>
    <name evidence="1" type="ORF">N8K70_08270</name>
</gene>
<dbReference type="PANTHER" id="PTHR23404">
    <property type="entry name" value="MOLYBDOPTERIN SYNTHASE RELATED"/>
    <property type="match status" value="1"/>
</dbReference>
<evidence type="ECO:0000313" key="2">
    <source>
        <dbReference type="Proteomes" id="UP001305498"/>
    </source>
</evidence>
<keyword evidence="2" id="KW-1185">Reference proteome</keyword>
<dbReference type="InterPro" id="IPR036563">
    <property type="entry name" value="MoaE_sf"/>
</dbReference>
<dbReference type="GO" id="GO:0006777">
    <property type="term" value="P:Mo-molybdopterin cofactor biosynthetic process"/>
    <property type="evidence" value="ECO:0007669"/>
    <property type="project" value="InterPro"/>
</dbReference>
<accession>A0AA97FKR5</accession>
<dbReference type="Proteomes" id="UP001305498">
    <property type="component" value="Chromosome"/>
</dbReference>
<organism evidence="1 2">
    <name type="scientific">Microbacterium betulae</name>
    <dbReference type="NCBI Taxonomy" id="2981139"/>
    <lineage>
        <taxon>Bacteria</taxon>
        <taxon>Bacillati</taxon>
        <taxon>Actinomycetota</taxon>
        <taxon>Actinomycetes</taxon>
        <taxon>Micrococcales</taxon>
        <taxon>Microbacteriaceae</taxon>
        <taxon>Microbacterium</taxon>
    </lineage>
</organism>
<dbReference type="SUPFAM" id="SSF54690">
    <property type="entry name" value="Molybdopterin synthase subunit MoaE"/>
    <property type="match status" value="1"/>
</dbReference>
<sequence>MTSPSRVALARVGAAPLDVAAHLTAVDDPRAGAEASFVGRVRDHDPDAEGPVVALEYTAHPDAEATLAALAARAADEHGATVAVSHRIGRLAVGDVAVVVAVSSSHRADAFAACRQLIEDVKRELPVWKRQVEADGTTAWKGLGG</sequence>
<dbReference type="EMBL" id="CP118157">
    <property type="protein sequence ID" value="WOF24634.1"/>
    <property type="molecule type" value="Genomic_DNA"/>
</dbReference>
<dbReference type="Gene3D" id="3.90.1170.40">
    <property type="entry name" value="Molybdopterin biosynthesis MoaE subunit"/>
    <property type="match status" value="1"/>
</dbReference>
<evidence type="ECO:0000313" key="1">
    <source>
        <dbReference type="EMBL" id="WOF24634.1"/>
    </source>
</evidence>
<dbReference type="KEGG" id="mbet:N8K70_08270"/>
<dbReference type="InterPro" id="IPR003448">
    <property type="entry name" value="Mopterin_biosynth_MoaE"/>
</dbReference>
<dbReference type="AlphaFoldDB" id="A0AA97FKR5"/>
<dbReference type="RefSeq" id="WP_317141107.1">
    <property type="nucleotide sequence ID" value="NZ_CP118157.1"/>
</dbReference>
<proteinExistence type="predicted"/>
<name>A0AA97FKR5_9MICO</name>
<protein>
    <submittedName>
        <fullName evidence="1">Molybdenum cofactor biosynthesis protein MoaE</fullName>
    </submittedName>
</protein>
<dbReference type="Pfam" id="PF02391">
    <property type="entry name" value="MoaE"/>
    <property type="match status" value="1"/>
</dbReference>
<reference evidence="1 2" key="1">
    <citation type="submission" date="2023-02" db="EMBL/GenBank/DDBJ databases">
        <title>Microbacterium betulae sp. nov., isolated from birch wood.</title>
        <authorList>
            <person name="Pasciak M."/>
            <person name="Pawlik K.J."/>
            <person name="Martynowski D."/>
            <person name="Laczmanski L."/>
            <person name="Ciekot J."/>
            <person name="Szponar B."/>
            <person name="Wojcik-Fatla A."/>
            <person name="Mackiewicz B."/>
            <person name="Farian E."/>
            <person name="Cholewa G."/>
            <person name="Cholewa A."/>
            <person name="Dutkiewicz J."/>
        </authorList>
    </citation>
    <scope>NUCLEOTIDE SEQUENCE [LARGE SCALE GENOMIC DNA]</scope>
    <source>
        <strain evidence="1 2">AB</strain>
    </source>
</reference>